<keyword evidence="12 16" id="KW-0472">Membrane</keyword>
<dbReference type="GO" id="GO:0008808">
    <property type="term" value="F:cardiolipin synthase activity"/>
    <property type="evidence" value="ECO:0007669"/>
    <property type="project" value="UniProtKB-UniRule"/>
</dbReference>
<dbReference type="PANTHER" id="PTHR21248">
    <property type="entry name" value="CARDIOLIPIN SYNTHASE"/>
    <property type="match status" value="1"/>
</dbReference>
<gene>
    <name evidence="18" type="ORF">Y88_1741</name>
</gene>
<protein>
    <recommendedName>
        <fullName evidence="15">Cardiolipin synthase</fullName>
        <ecNumber evidence="15">2.7.8.-</ecNumber>
    </recommendedName>
</protein>
<dbReference type="eggNOG" id="COG1502">
    <property type="taxonomic scope" value="Bacteria"/>
</dbReference>
<dbReference type="InterPro" id="IPR001736">
    <property type="entry name" value="PLipase_D/transphosphatidylase"/>
</dbReference>
<dbReference type="InterPro" id="IPR022924">
    <property type="entry name" value="Cardiolipin_synthase"/>
</dbReference>
<evidence type="ECO:0000256" key="7">
    <source>
        <dbReference type="ARBA" id="ARBA00022679"/>
    </source>
</evidence>
<dbReference type="EMBL" id="AEWJ01000013">
    <property type="protein sequence ID" value="EGD60660.1"/>
    <property type="molecule type" value="Genomic_DNA"/>
</dbReference>
<evidence type="ECO:0000313" key="19">
    <source>
        <dbReference type="Proteomes" id="UP000004728"/>
    </source>
</evidence>
<dbReference type="GO" id="GO:0005576">
    <property type="term" value="C:extracellular region"/>
    <property type="evidence" value="ECO:0007669"/>
    <property type="project" value="UniProtKB-SubCell"/>
</dbReference>
<evidence type="ECO:0000256" key="8">
    <source>
        <dbReference type="ARBA" id="ARBA00022692"/>
    </source>
</evidence>
<dbReference type="PANTHER" id="PTHR21248:SF22">
    <property type="entry name" value="PHOSPHOLIPASE D"/>
    <property type="match status" value="1"/>
</dbReference>
<keyword evidence="19" id="KW-1185">Reference proteome</keyword>
<evidence type="ECO:0000256" key="10">
    <source>
        <dbReference type="ARBA" id="ARBA00022989"/>
    </source>
</evidence>
<keyword evidence="6" id="KW-0964">Secreted</keyword>
<dbReference type="AlphaFoldDB" id="F1Z3Q9"/>
<dbReference type="Gene3D" id="3.30.870.10">
    <property type="entry name" value="Endonuclease Chain A"/>
    <property type="match status" value="2"/>
</dbReference>
<evidence type="ECO:0000256" key="9">
    <source>
        <dbReference type="ARBA" id="ARBA00022737"/>
    </source>
</evidence>
<dbReference type="Pfam" id="PF13091">
    <property type="entry name" value="PLDc_2"/>
    <property type="match status" value="2"/>
</dbReference>
<proteinExistence type="predicted"/>
<evidence type="ECO:0000256" key="5">
    <source>
        <dbReference type="ARBA" id="ARBA00022516"/>
    </source>
</evidence>
<keyword evidence="11" id="KW-0443">Lipid metabolism</keyword>
<dbReference type="PROSITE" id="PS50035">
    <property type="entry name" value="PLD"/>
    <property type="match status" value="2"/>
</dbReference>
<dbReference type="InterPro" id="IPR027379">
    <property type="entry name" value="CLS_N"/>
</dbReference>
<dbReference type="EC" id="2.7.8.-" evidence="15"/>
<accession>F1Z3Q9</accession>
<reference evidence="18 19" key="1">
    <citation type="journal article" date="2012" name="J. Bacteriol.">
        <title>Draft Genome Sequence of Novosphingobium nitrogenifigens Y88T.</title>
        <authorList>
            <person name="Strabala T.J."/>
            <person name="Macdonald L."/>
            <person name="Liu V."/>
            <person name="Smit A.M."/>
        </authorList>
    </citation>
    <scope>NUCLEOTIDE SEQUENCE [LARGE SCALE GENOMIC DNA]</scope>
    <source>
        <strain evidence="18 19">DSM 19370</strain>
    </source>
</reference>
<evidence type="ECO:0000256" key="3">
    <source>
        <dbReference type="ARBA" id="ARBA00004651"/>
    </source>
</evidence>
<dbReference type="HOGENOM" id="CLU_038053_1_0_5"/>
<keyword evidence="13" id="KW-0594">Phospholipid biosynthesis</keyword>
<feature type="domain" description="PLD phosphodiesterase" evidence="17">
    <location>
        <begin position="398"/>
        <end position="425"/>
    </location>
</feature>
<dbReference type="OrthoDB" id="9762009at2"/>
<sequence>MLPAISTPLLLHIALAVVLSLRVLYRRLQVNSALAWIVILIAMPIAGPVLYVLFGDPTLGGRRLHLGQRIRRYYENAYAIAGADGPGLSTIPPPFDALARSIARDSGFPVLSHNRHTILTDAGTILNSMIRDIDAAQSDCCLEFYIIDPSGRVEAVLEAVLRAAARGVSCKILADDYGSKAFFRSPWPARLKTAGVGVLRSLPVALVKSFSKRSDLRNHRKQLICDRTVAYTGSFNLVDPRLFKTDSHVGEWIDIMMRIEGQMVDALACLFNTDYLLDEPGREIGPDTLPPLPFAPQAEWPGGRLMMQLLPSGPEMANSTIYEFIVAAIFSARRRVRIVTPYFIPDQAVLLALKSAAKRGVAVEVIVPEKVDTRIGQYASQASFAELLDAGIVVRCFAGGLLHAKAMLIDESVSLFGTVNMDMRSFYLNLELSLLIYERQVNADLDAVIDRYAHDCTTLTRETWAARSWRRRFLENLFRLAGPLL</sequence>
<dbReference type="SUPFAM" id="SSF56024">
    <property type="entry name" value="Phospholipase D/nuclease"/>
    <property type="match status" value="2"/>
</dbReference>
<name>F1Z3Q9_9SPHN</name>
<keyword evidence="14" id="KW-1208">Phospholipid metabolism</keyword>
<dbReference type="FunCoup" id="F1Z3Q9">
    <property type="interactions" value="99"/>
</dbReference>
<dbReference type="RefSeq" id="WP_008068573.1">
    <property type="nucleotide sequence ID" value="NZ_AQWK01000010.1"/>
</dbReference>
<dbReference type="GO" id="GO:0032049">
    <property type="term" value="P:cardiolipin biosynthetic process"/>
    <property type="evidence" value="ECO:0007669"/>
    <property type="project" value="UniProtKB-UniRule"/>
</dbReference>
<dbReference type="Proteomes" id="UP000004728">
    <property type="component" value="Unassembled WGS sequence"/>
</dbReference>
<keyword evidence="8 16" id="KW-0812">Transmembrane</keyword>
<dbReference type="GO" id="GO:0005886">
    <property type="term" value="C:plasma membrane"/>
    <property type="evidence" value="ECO:0007669"/>
    <property type="project" value="UniProtKB-SubCell"/>
</dbReference>
<feature type="transmembrane region" description="Helical" evidence="16">
    <location>
        <begin position="30"/>
        <end position="54"/>
    </location>
</feature>
<keyword evidence="10 16" id="KW-1133">Transmembrane helix</keyword>
<evidence type="ECO:0000256" key="4">
    <source>
        <dbReference type="ARBA" id="ARBA00022475"/>
    </source>
</evidence>
<evidence type="ECO:0000256" key="12">
    <source>
        <dbReference type="ARBA" id="ARBA00023136"/>
    </source>
</evidence>
<evidence type="ECO:0000256" key="15">
    <source>
        <dbReference type="NCBIfam" id="TIGR04265"/>
    </source>
</evidence>
<dbReference type="Pfam" id="PF13396">
    <property type="entry name" value="PLDc_N"/>
    <property type="match status" value="1"/>
</dbReference>
<keyword evidence="5" id="KW-0444">Lipid biosynthesis</keyword>
<comment type="function">
    <text evidence="1">Could be a virulence factor.</text>
</comment>
<evidence type="ECO:0000256" key="6">
    <source>
        <dbReference type="ARBA" id="ARBA00022525"/>
    </source>
</evidence>
<evidence type="ECO:0000259" key="17">
    <source>
        <dbReference type="PROSITE" id="PS50035"/>
    </source>
</evidence>
<dbReference type="SMART" id="SM00155">
    <property type="entry name" value="PLDc"/>
    <property type="match status" value="2"/>
</dbReference>
<evidence type="ECO:0000256" key="2">
    <source>
        <dbReference type="ARBA" id="ARBA00004613"/>
    </source>
</evidence>
<evidence type="ECO:0000256" key="11">
    <source>
        <dbReference type="ARBA" id="ARBA00023098"/>
    </source>
</evidence>
<evidence type="ECO:0000256" key="1">
    <source>
        <dbReference type="ARBA" id="ARBA00003145"/>
    </source>
</evidence>
<keyword evidence="4" id="KW-1003">Cell membrane</keyword>
<evidence type="ECO:0000256" key="14">
    <source>
        <dbReference type="ARBA" id="ARBA00023264"/>
    </source>
</evidence>
<organism evidence="18 19">
    <name type="scientific">Novosphingobium nitrogenifigens DSM 19370</name>
    <dbReference type="NCBI Taxonomy" id="983920"/>
    <lineage>
        <taxon>Bacteria</taxon>
        <taxon>Pseudomonadati</taxon>
        <taxon>Pseudomonadota</taxon>
        <taxon>Alphaproteobacteria</taxon>
        <taxon>Sphingomonadales</taxon>
        <taxon>Sphingomonadaceae</taxon>
        <taxon>Novosphingobium</taxon>
    </lineage>
</organism>
<keyword evidence="7" id="KW-0808">Transferase</keyword>
<dbReference type="NCBIfam" id="TIGR04265">
    <property type="entry name" value="bac_cardiolipin"/>
    <property type="match status" value="1"/>
</dbReference>
<evidence type="ECO:0000313" key="18">
    <source>
        <dbReference type="EMBL" id="EGD60660.1"/>
    </source>
</evidence>
<comment type="caution">
    <text evidence="18">The sequence shown here is derived from an EMBL/GenBank/DDBJ whole genome shotgun (WGS) entry which is preliminary data.</text>
</comment>
<comment type="subcellular location">
    <subcellularLocation>
        <location evidence="3">Cell membrane</location>
        <topology evidence="3">Multi-pass membrane protein</topology>
    </subcellularLocation>
    <subcellularLocation>
        <location evidence="2">Secreted</location>
    </subcellularLocation>
</comment>
<evidence type="ECO:0000256" key="13">
    <source>
        <dbReference type="ARBA" id="ARBA00023209"/>
    </source>
</evidence>
<keyword evidence="9" id="KW-0677">Repeat</keyword>
<dbReference type="InterPro" id="IPR025202">
    <property type="entry name" value="PLD-like_dom"/>
</dbReference>
<dbReference type="STRING" id="983920.Y88_1741"/>
<evidence type="ECO:0000256" key="16">
    <source>
        <dbReference type="SAM" id="Phobius"/>
    </source>
</evidence>
<feature type="domain" description="PLD phosphodiesterase" evidence="17">
    <location>
        <begin position="214"/>
        <end position="241"/>
    </location>
</feature>
<dbReference type="InParanoid" id="F1Z3Q9"/>